<evidence type="ECO:0000256" key="6">
    <source>
        <dbReference type="NCBIfam" id="TIGR00152"/>
    </source>
</evidence>
<dbReference type="InterPro" id="IPR027417">
    <property type="entry name" value="P-loop_NTPase"/>
</dbReference>
<dbReference type="AlphaFoldDB" id="A0A090S3B1"/>
<dbReference type="Proteomes" id="UP000029228">
    <property type="component" value="Unassembled WGS sequence"/>
</dbReference>
<evidence type="ECO:0000256" key="4">
    <source>
        <dbReference type="ARBA" id="ARBA00022993"/>
    </source>
</evidence>
<feature type="binding site" evidence="5">
    <location>
        <begin position="12"/>
        <end position="17"/>
    </location>
    <ligand>
        <name>ATP</name>
        <dbReference type="ChEBI" id="CHEBI:30616"/>
    </ligand>
</feature>
<dbReference type="PROSITE" id="PS51219">
    <property type="entry name" value="DPCK"/>
    <property type="match status" value="1"/>
</dbReference>
<dbReference type="NCBIfam" id="TIGR00152">
    <property type="entry name" value="dephospho-CoA kinase"/>
    <property type="match status" value="1"/>
</dbReference>
<keyword evidence="8" id="KW-1185">Reference proteome</keyword>
<keyword evidence="5 7" id="KW-0808">Transferase</keyword>
<reference evidence="7 8" key="1">
    <citation type="submission" date="2014-09" db="EMBL/GenBank/DDBJ databases">
        <title>Vibrio maritimus JCM 19235. (C45) whole genome shotgun sequence.</title>
        <authorList>
            <person name="Sawabe T."/>
            <person name="Meirelles P."/>
            <person name="Nakanishi M."/>
            <person name="Sayaka M."/>
            <person name="Hattori M."/>
            <person name="Ohkuma M."/>
        </authorList>
    </citation>
    <scope>NUCLEOTIDE SEQUENCE [LARGE SCALE GENOMIC DNA]</scope>
    <source>
        <strain evidence="8">JCM19235</strain>
    </source>
</reference>
<sequence length="202" mass="22416">MGFVVGLTGGIASGKTTVANLFRDEFEIELVDADVVARDVVDIGSEGLAALETHFGADILQPDGSLNRAELRARIFANDEEKTWVNNLLHPMIREQMLTRLQASTSPYTLLVVPLLIENNLQGMADRVLVVDVNAQTQINRTMTRDGVPEEQVRSILKAQVDRDTRLMHADDVIDNNTDNAQLLPQVTQLHQKYLALCGKNR</sequence>
<dbReference type="SUPFAM" id="SSF52540">
    <property type="entry name" value="P-loop containing nucleoside triphosphate hydrolases"/>
    <property type="match status" value="1"/>
</dbReference>
<keyword evidence="4 5" id="KW-0173">Coenzyme A biosynthesis</keyword>
<accession>A0A090S3B1</accession>
<dbReference type="STRING" id="990268.JCM19235_4790"/>
<comment type="caution">
    <text evidence="7">The sequence shown here is derived from an EMBL/GenBank/DDBJ whole genome shotgun (WGS) entry which is preliminary data.</text>
</comment>
<dbReference type="InterPro" id="IPR001977">
    <property type="entry name" value="Depp_CoAkinase"/>
</dbReference>
<comment type="catalytic activity">
    <reaction evidence="5">
        <text>3'-dephospho-CoA + ATP = ADP + CoA + H(+)</text>
        <dbReference type="Rhea" id="RHEA:18245"/>
        <dbReference type="ChEBI" id="CHEBI:15378"/>
        <dbReference type="ChEBI" id="CHEBI:30616"/>
        <dbReference type="ChEBI" id="CHEBI:57287"/>
        <dbReference type="ChEBI" id="CHEBI:57328"/>
        <dbReference type="ChEBI" id="CHEBI:456216"/>
        <dbReference type="EC" id="2.7.1.24"/>
    </reaction>
</comment>
<evidence type="ECO:0000256" key="3">
    <source>
        <dbReference type="ARBA" id="ARBA00022840"/>
    </source>
</evidence>
<keyword evidence="5" id="KW-0963">Cytoplasm</keyword>
<dbReference type="UniPathway" id="UPA00241">
    <property type="reaction ID" value="UER00356"/>
</dbReference>
<dbReference type="PANTHER" id="PTHR10695">
    <property type="entry name" value="DEPHOSPHO-COA KINASE-RELATED"/>
    <property type="match status" value="1"/>
</dbReference>
<organism evidence="7 8">
    <name type="scientific">Vibrio maritimus</name>
    <dbReference type="NCBI Taxonomy" id="990268"/>
    <lineage>
        <taxon>Bacteria</taxon>
        <taxon>Pseudomonadati</taxon>
        <taxon>Pseudomonadota</taxon>
        <taxon>Gammaproteobacteria</taxon>
        <taxon>Vibrionales</taxon>
        <taxon>Vibrionaceae</taxon>
        <taxon>Vibrio</taxon>
    </lineage>
</organism>
<comment type="function">
    <text evidence="5">Catalyzes the phosphorylation of the 3'-hydroxyl group of dephosphocoenzyme A to form coenzyme A.</text>
</comment>
<comment type="similarity">
    <text evidence="1 5">Belongs to the CoaE family.</text>
</comment>
<dbReference type="GO" id="GO:0015937">
    <property type="term" value="P:coenzyme A biosynthetic process"/>
    <property type="evidence" value="ECO:0007669"/>
    <property type="project" value="UniProtKB-UniRule"/>
</dbReference>
<dbReference type="EMBL" id="BBMR01000008">
    <property type="protein sequence ID" value="GAL21308.1"/>
    <property type="molecule type" value="Genomic_DNA"/>
</dbReference>
<comment type="subcellular location">
    <subcellularLocation>
        <location evidence="5">Cytoplasm</location>
    </subcellularLocation>
</comment>
<comment type="pathway">
    <text evidence="5">Cofactor biosynthesis; coenzyme A biosynthesis; CoA from (R)-pantothenate: step 5/5.</text>
</comment>
<dbReference type="GO" id="GO:0005524">
    <property type="term" value="F:ATP binding"/>
    <property type="evidence" value="ECO:0007669"/>
    <property type="project" value="UniProtKB-UniRule"/>
</dbReference>
<protein>
    <recommendedName>
        <fullName evidence="5 6">Dephospho-CoA kinase</fullName>
        <ecNumber evidence="5 6">2.7.1.24</ecNumber>
    </recommendedName>
    <alternativeName>
        <fullName evidence="5">Dephosphocoenzyme A kinase</fullName>
    </alternativeName>
</protein>
<gene>
    <name evidence="5" type="primary">coaE</name>
    <name evidence="7" type="ORF">JCM19235_4790</name>
</gene>
<dbReference type="GO" id="GO:0005737">
    <property type="term" value="C:cytoplasm"/>
    <property type="evidence" value="ECO:0007669"/>
    <property type="project" value="UniProtKB-SubCell"/>
</dbReference>
<dbReference type="HAMAP" id="MF_00376">
    <property type="entry name" value="Dephospho_CoA_kinase"/>
    <property type="match status" value="1"/>
</dbReference>
<dbReference type="CDD" id="cd02022">
    <property type="entry name" value="DPCK"/>
    <property type="match status" value="1"/>
</dbReference>
<dbReference type="OrthoDB" id="9812943at2"/>
<proteinExistence type="inferred from homology"/>
<name>A0A090S3B1_9VIBR</name>
<evidence type="ECO:0000256" key="2">
    <source>
        <dbReference type="ARBA" id="ARBA00022741"/>
    </source>
</evidence>
<evidence type="ECO:0000256" key="1">
    <source>
        <dbReference type="ARBA" id="ARBA00009018"/>
    </source>
</evidence>
<dbReference type="EC" id="2.7.1.24" evidence="5 6"/>
<keyword evidence="2 5" id="KW-0547">Nucleotide-binding</keyword>
<dbReference type="Pfam" id="PF01121">
    <property type="entry name" value="CoaE"/>
    <property type="match status" value="1"/>
</dbReference>
<dbReference type="GO" id="GO:0004140">
    <property type="term" value="F:dephospho-CoA kinase activity"/>
    <property type="evidence" value="ECO:0007669"/>
    <property type="project" value="UniProtKB-UniRule"/>
</dbReference>
<keyword evidence="3 5" id="KW-0067">ATP-binding</keyword>
<dbReference type="Gene3D" id="3.40.50.300">
    <property type="entry name" value="P-loop containing nucleotide triphosphate hydrolases"/>
    <property type="match status" value="1"/>
</dbReference>
<evidence type="ECO:0000256" key="5">
    <source>
        <dbReference type="HAMAP-Rule" id="MF_00376"/>
    </source>
</evidence>
<keyword evidence="5 7" id="KW-0418">Kinase</keyword>
<dbReference type="PANTHER" id="PTHR10695:SF46">
    <property type="entry name" value="BIFUNCTIONAL COENZYME A SYNTHASE-RELATED"/>
    <property type="match status" value="1"/>
</dbReference>
<evidence type="ECO:0000313" key="8">
    <source>
        <dbReference type="Proteomes" id="UP000029228"/>
    </source>
</evidence>
<reference evidence="7 8" key="2">
    <citation type="submission" date="2014-09" db="EMBL/GenBank/DDBJ databases">
        <authorList>
            <consortium name="NBRP consortium"/>
            <person name="Sawabe T."/>
            <person name="Meirelles P."/>
            <person name="Nakanishi M."/>
            <person name="Sayaka M."/>
            <person name="Hattori M."/>
            <person name="Ohkuma M."/>
        </authorList>
    </citation>
    <scope>NUCLEOTIDE SEQUENCE [LARGE SCALE GENOMIC DNA]</scope>
    <source>
        <strain evidence="8">JCM19235</strain>
    </source>
</reference>
<evidence type="ECO:0000313" key="7">
    <source>
        <dbReference type="EMBL" id="GAL21308.1"/>
    </source>
</evidence>